<dbReference type="FunFam" id="3.30.160.60:FF:000382">
    <property type="entry name" value="zinc finger protein 35 isoform X4"/>
    <property type="match status" value="1"/>
</dbReference>
<dbReference type="SUPFAM" id="SSF57667">
    <property type="entry name" value="beta-beta-alpha zinc fingers"/>
    <property type="match status" value="5"/>
</dbReference>
<dbReference type="FunFam" id="3.30.160.60:FF:000006">
    <property type="entry name" value="Zinc finger protein 184 (Kruppel-like)"/>
    <property type="match status" value="1"/>
</dbReference>
<accession>A0A8T2J6I1</accession>
<feature type="domain" description="C2H2-type" evidence="14">
    <location>
        <begin position="601"/>
        <end position="628"/>
    </location>
</feature>
<feature type="domain" description="C2H2-type" evidence="14">
    <location>
        <begin position="345"/>
        <end position="372"/>
    </location>
</feature>
<organism evidence="15 16">
    <name type="scientific">Hymenochirus boettgeri</name>
    <name type="common">Congo dwarf clawed frog</name>
    <dbReference type="NCBI Taxonomy" id="247094"/>
    <lineage>
        <taxon>Eukaryota</taxon>
        <taxon>Metazoa</taxon>
        <taxon>Chordata</taxon>
        <taxon>Craniata</taxon>
        <taxon>Vertebrata</taxon>
        <taxon>Euteleostomi</taxon>
        <taxon>Amphibia</taxon>
        <taxon>Batrachia</taxon>
        <taxon>Anura</taxon>
        <taxon>Pipoidea</taxon>
        <taxon>Pipidae</taxon>
        <taxon>Pipinae</taxon>
        <taxon>Hymenochirus</taxon>
    </lineage>
</organism>
<dbReference type="PANTHER" id="PTHR24399">
    <property type="entry name" value="ZINC FINGER AND BTB DOMAIN-CONTAINING"/>
    <property type="match status" value="1"/>
</dbReference>
<evidence type="ECO:0000256" key="9">
    <source>
        <dbReference type="ARBA" id="ARBA00023125"/>
    </source>
</evidence>
<keyword evidence="7" id="KW-0862">Zinc</keyword>
<dbReference type="SMART" id="SM00355">
    <property type="entry name" value="ZnF_C2H2"/>
    <property type="match status" value="10"/>
</dbReference>
<protein>
    <recommendedName>
        <fullName evidence="14">C2H2-type domain-containing protein</fullName>
    </recommendedName>
</protein>
<keyword evidence="9" id="KW-0238">DNA-binding</keyword>
<feature type="region of interest" description="Disordered" evidence="13">
    <location>
        <begin position="131"/>
        <end position="153"/>
    </location>
</feature>
<keyword evidence="8" id="KW-0805">Transcription regulation</keyword>
<comment type="subcellular location">
    <subcellularLocation>
        <location evidence="2">Nucleus</location>
    </subcellularLocation>
</comment>
<evidence type="ECO:0000256" key="6">
    <source>
        <dbReference type="ARBA" id="ARBA00022771"/>
    </source>
</evidence>
<reference evidence="15" key="1">
    <citation type="thesis" date="2020" institute="ProQuest LLC" country="789 East Eisenhower Parkway, Ann Arbor, MI, USA">
        <title>Comparative Genomics and Chromosome Evolution.</title>
        <authorList>
            <person name="Mudd A.B."/>
        </authorList>
    </citation>
    <scope>NUCLEOTIDE SEQUENCE</scope>
    <source>
        <strain evidence="15">Female2</strain>
        <tissue evidence="15">Blood</tissue>
    </source>
</reference>
<feature type="compositionally biased region" description="Polar residues" evidence="13">
    <location>
        <begin position="143"/>
        <end position="152"/>
    </location>
</feature>
<evidence type="ECO:0000256" key="2">
    <source>
        <dbReference type="ARBA" id="ARBA00004123"/>
    </source>
</evidence>
<gene>
    <name evidence="15" type="ORF">GDO86_008820</name>
</gene>
<evidence type="ECO:0000259" key="14">
    <source>
        <dbReference type="PROSITE" id="PS50157"/>
    </source>
</evidence>
<dbReference type="Gene3D" id="2.170.270.10">
    <property type="entry name" value="SET domain"/>
    <property type="match status" value="1"/>
</dbReference>
<feature type="domain" description="C2H2-type" evidence="14">
    <location>
        <begin position="545"/>
        <end position="572"/>
    </location>
</feature>
<dbReference type="OrthoDB" id="8117402at2759"/>
<keyword evidence="6 12" id="KW-0863">Zinc-finger</keyword>
<feature type="domain" description="C2H2-type" evidence="14">
    <location>
        <begin position="518"/>
        <end position="545"/>
    </location>
</feature>
<dbReference type="PANTHER" id="PTHR24399:SF70">
    <property type="entry name" value="C2H2-TYPE DOMAIN-CONTAINING PROTEIN"/>
    <property type="match status" value="1"/>
</dbReference>
<dbReference type="GO" id="GO:0001227">
    <property type="term" value="F:DNA-binding transcription repressor activity, RNA polymerase II-specific"/>
    <property type="evidence" value="ECO:0007669"/>
    <property type="project" value="TreeGrafter"/>
</dbReference>
<comment type="similarity">
    <text evidence="3">Belongs to the krueppel C2H2-type zinc-finger protein family.</text>
</comment>
<feature type="domain" description="C2H2-type" evidence="14">
    <location>
        <begin position="429"/>
        <end position="459"/>
    </location>
</feature>
<evidence type="ECO:0000313" key="15">
    <source>
        <dbReference type="EMBL" id="KAG8438271.1"/>
    </source>
</evidence>
<dbReference type="GO" id="GO:0008270">
    <property type="term" value="F:zinc ion binding"/>
    <property type="evidence" value="ECO:0007669"/>
    <property type="project" value="UniProtKB-KW"/>
</dbReference>
<dbReference type="InterPro" id="IPR013087">
    <property type="entry name" value="Znf_C2H2_type"/>
</dbReference>
<dbReference type="GO" id="GO:0005654">
    <property type="term" value="C:nucleoplasm"/>
    <property type="evidence" value="ECO:0007669"/>
    <property type="project" value="TreeGrafter"/>
</dbReference>
<feature type="compositionally biased region" description="Polar residues" evidence="13">
    <location>
        <begin position="242"/>
        <end position="259"/>
    </location>
</feature>
<evidence type="ECO:0000313" key="16">
    <source>
        <dbReference type="Proteomes" id="UP000812440"/>
    </source>
</evidence>
<evidence type="ECO:0000256" key="10">
    <source>
        <dbReference type="ARBA" id="ARBA00023163"/>
    </source>
</evidence>
<dbReference type="FunFam" id="3.30.160.60:FF:000849">
    <property type="entry name" value="Zinc finger protein 408"/>
    <property type="match status" value="1"/>
</dbReference>
<keyword evidence="10" id="KW-0804">Transcription</keyword>
<dbReference type="EMBL" id="JAACNH010000007">
    <property type="protein sequence ID" value="KAG8438271.1"/>
    <property type="molecule type" value="Genomic_DNA"/>
</dbReference>
<feature type="region of interest" description="Disordered" evidence="13">
    <location>
        <begin position="226"/>
        <end position="275"/>
    </location>
</feature>
<evidence type="ECO:0000256" key="8">
    <source>
        <dbReference type="ARBA" id="ARBA00023015"/>
    </source>
</evidence>
<feature type="domain" description="C2H2-type" evidence="14">
    <location>
        <begin position="490"/>
        <end position="517"/>
    </location>
</feature>
<evidence type="ECO:0000256" key="7">
    <source>
        <dbReference type="ARBA" id="ARBA00022833"/>
    </source>
</evidence>
<comment type="caution">
    <text evidence="15">The sequence shown here is derived from an EMBL/GenBank/DDBJ whole genome shotgun (WGS) entry which is preliminary data.</text>
</comment>
<dbReference type="AlphaFoldDB" id="A0A8T2J6I1"/>
<evidence type="ECO:0000256" key="1">
    <source>
        <dbReference type="ARBA" id="ARBA00003767"/>
    </source>
</evidence>
<evidence type="ECO:0000256" key="5">
    <source>
        <dbReference type="ARBA" id="ARBA00022737"/>
    </source>
</evidence>
<feature type="domain" description="C2H2-type" evidence="14">
    <location>
        <begin position="573"/>
        <end position="600"/>
    </location>
</feature>
<dbReference type="FunFam" id="3.30.160.60:FF:001119">
    <property type="entry name" value="zinc finger protein 408"/>
    <property type="match status" value="1"/>
</dbReference>
<evidence type="ECO:0000256" key="12">
    <source>
        <dbReference type="PROSITE-ProRule" id="PRU00042"/>
    </source>
</evidence>
<evidence type="ECO:0000256" key="13">
    <source>
        <dbReference type="SAM" id="MobiDB-lite"/>
    </source>
</evidence>
<dbReference type="Pfam" id="PF00096">
    <property type="entry name" value="zf-C2H2"/>
    <property type="match status" value="8"/>
</dbReference>
<proteinExistence type="inferred from homology"/>
<dbReference type="FunFam" id="3.30.160.60:FF:000100">
    <property type="entry name" value="Zinc finger 45-like"/>
    <property type="match status" value="3"/>
</dbReference>
<dbReference type="Gene3D" id="3.30.160.60">
    <property type="entry name" value="Classic Zinc Finger"/>
    <property type="match status" value="10"/>
</dbReference>
<evidence type="ECO:0000256" key="4">
    <source>
        <dbReference type="ARBA" id="ARBA00022723"/>
    </source>
</evidence>
<dbReference type="PROSITE" id="PS00028">
    <property type="entry name" value="ZINC_FINGER_C2H2_1"/>
    <property type="match status" value="9"/>
</dbReference>
<keyword evidence="16" id="KW-1185">Reference proteome</keyword>
<dbReference type="InterPro" id="IPR036236">
    <property type="entry name" value="Znf_C2H2_sf"/>
</dbReference>
<keyword evidence="11" id="KW-0539">Nucleus</keyword>
<name>A0A8T2J6I1_9PIPI</name>
<feature type="compositionally biased region" description="Polar residues" evidence="13">
    <location>
        <begin position="323"/>
        <end position="340"/>
    </location>
</feature>
<dbReference type="InterPro" id="IPR046341">
    <property type="entry name" value="SET_dom_sf"/>
</dbReference>
<feature type="domain" description="C2H2-type" evidence="14">
    <location>
        <begin position="373"/>
        <end position="400"/>
    </location>
</feature>
<dbReference type="GO" id="GO:0000978">
    <property type="term" value="F:RNA polymerase II cis-regulatory region sequence-specific DNA binding"/>
    <property type="evidence" value="ECO:0007669"/>
    <property type="project" value="TreeGrafter"/>
</dbReference>
<feature type="domain" description="C2H2-type" evidence="14">
    <location>
        <begin position="401"/>
        <end position="428"/>
    </location>
</feature>
<feature type="domain" description="C2H2-type" evidence="14">
    <location>
        <begin position="462"/>
        <end position="489"/>
    </location>
</feature>
<evidence type="ECO:0000256" key="11">
    <source>
        <dbReference type="ARBA" id="ARBA00023242"/>
    </source>
</evidence>
<keyword evidence="4" id="KW-0479">Metal-binding</keyword>
<dbReference type="PROSITE" id="PS50157">
    <property type="entry name" value="ZINC_FINGER_C2H2_2"/>
    <property type="match status" value="10"/>
</dbReference>
<comment type="function">
    <text evidence="1">May be involved in transcriptional regulation.</text>
</comment>
<evidence type="ECO:0000256" key="3">
    <source>
        <dbReference type="ARBA" id="ARBA00006991"/>
    </source>
</evidence>
<keyword evidence="5" id="KW-0677">Repeat</keyword>
<feature type="region of interest" description="Disordered" evidence="13">
    <location>
        <begin position="321"/>
        <end position="340"/>
    </location>
</feature>
<sequence length="735" mass="82087">MNTSIASHSVLDAQNALMQALLSLPRGLALGPTLSQEEGIGLWCVSEALQRGSFLPPLSPDWDGELSECEETPTPILPETSTSWFRYIKSNSKTQNVRFCKLRGAVHLQVLAAIEPGSELQIHQEDQIFNSGKGGKMGEHQTEQVSQSSDQSELAPLSVDKIYDKVIMDTKDPVITEGSWTSILLLPSAISAGTPDVQQGIHVQDNEIKSQVTVCLDSYNGRYTEKEETTQNVQQKPRDLSKVTQSLNPSKIPPSVTNSKEGKKHQKSTKKKPEELGCLLPVNKESVDVIQVNQPIVTWPDPKPAASTTCSINGQFKEEALEDTSTSITKASTNKGTTSSPKRRFPCTDCEKSFLQLSHLKKHSFTHSGLKPFMCTECGKTYSSDESFKGHLLSHKGIRPFQCTHCDKAYVTQRDLREHAILHTGQRPYRCEDCGKSFARRPTLRVHRKRCCASAKQKTFTVQCPMCRKELASKCSLRKHMLIHSGDKPFNCSDCGAAFRHKSNLQIHERMHTGEKPYKCNFCEDSFPVQSELKRHLIMHTGEMYLCTVCGKALKDPNTLKAHERLHTGELPFKCQYCGKSYPLATKLRRHLNSHLEEKPFRCQICGMGYTLQHSLKRHLHTHNIEQKNSPEESAAAKDDHSGPETSVVLLKIMDSEEDLLVTGYAKDPEPGTSQDSLAVLHQMHSETLQPIPLEDDKANCILLPKDNSAVVLFVPQIHEFNTIAEVKMEVQSGT</sequence>
<dbReference type="Proteomes" id="UP000812440">
    <property type="component" value="Chromosome 4"/>
</dbReference>